<reference evidence="1" key="2">
    <citation type="journal article" date="2010" name="Nature">
        <title>Comparative genomics reveals mobile pathogenicity chromosomes in Fusarium.</title>
        <authorList>
            <person name="Ma L.J."/>
            <person name="van der Does H.C."/>
            <person name="Borkovich K.A."/>
            <person name="Coleman J.J."/>
            <person name="Daboussi M.J."/>
            <person name="Di Pietro A."/>
            <person name="Dufresne M."/>
            <person name="Freitag M."/>
            <person name="Grabherr M."/>
            <person name="Henrissat B."/>
            <person name="Houterman P.M."/>
            <person name="Kang S."/>
            <person name="Shim W.B."/>
            <person name="Woloshuk C."/>
            <person name="Xie X."/>
            <person name="Xu J.R."/>
            <person name="Antoniw J."/>
            <person name="Baker S.E."/>
            <person name="Bluhm B.H."/>
            <person name="Breakspear A."/>
            <person name="Brown D.W."/>
            <person name="Butchko R.A."/>
            <person name="Chapman S."/>
            <person name="Coulson R."/>
            <person name="Coutinho P.M."/>
            <person name="Danchin E.G."/>
            <person name="Diener A."/>
            <person name="Gale L.R."/>
            <person name="Gardiner D.M."/>
            <person name="Goff S."/>
            <person name="Hammond-Kosack K.E."/>
            <person name="Hilburn K."/>
            <person name="Hua-Van A."/>
            <person name="Jonkers W."/>
            <person name="Kazan K."/>
            <person name="Kodira C.D."/>
            <person name="Koehrsen M."/>
            <person name="Kumar L."/>
            <person name="Lee Y.H."/>
            <person name="Li L."/>
            <person name="Manners J.M."/>
            <person name="Miranda-Saavedra D."/>
            <person name="Mukherjee M."/>
            <person name="Park G."/>
            <person name="Park J."/>
            <person name="Park S.Y."/>
            <person name="Proctor R.H."/>
            <person name="Regev A."/>
            <person name="Ruiz-Roldan M.C."/>
            <person name="Sain D."/>
            <person name="Sakthikumar S."/>
            <person name="Sykes S."/>
            <person name="Schwartz D.C."/>
            <person name="Turgeon B.G."/>
            <person name="Wapinski I."/>
            <person name="Yoder O."/>
            <person name="Young S."/>
            <person name="Zeng Q."/>
            <person name="Zhou S."/>
            <person name="Galagan J."/>
            <person name="Cuomo C.A."/>
            <person name="Kistler H.C."/>
            <person name="Rep M."/>
        </authorList>
    </citation>
    <scope>GENOME REANNOTATION</scope>
    <source>
        <strain evidence="1">PH-1 / ATCC MYA-4620 / FGSC 9075 / NRRL 31084</strain>
    </source>
</reference>
<accession>A0A098DST6</accession>
<name>A0A098DST6_GIBZE</name>
<proteinExistence type="predicted"/>
<dbReference type="EMBL" id="HG970335">
    <property type="status" value="NOT_ANNOTATED_CDS"/>
    <property type="molecule type" value="Genomic_DNA"/>
</dbReference>
<evidence type="ECO:0000313" key="1">
    <source>
        <dbReference type="EnsemblFungi" id="CEF84432"/>
    </source>
</evidence>
<sequence>MIGMVVCAGDEVIVAIVQRLLSSPTSRLLILHLTHVKPLLHRDRVCTAS</sequence>
<reference evidence="1" key="1">
    <citation type="journal article" date="2007" name="Science">
        <title>The Fusarium graminearum genome reveals a link between localized polymorphism and pathogen specialization.</title>
        <authorList>
            <person name="Cuomo C.A."/>
            <person name="Gueldener U."/>
            <person name="Xu J.-R."/>
            <person name="Trail F."/>
            <person name="Turgeon B.G."/>
            <person name="Di Pietro A."/>
            <person name="Walton J.D."/>
            <person name="Ma L.-J."/>
            <person name="Baker S.E."/>
            <person name="Rep M."/>
            <person name="Adam G."/>
            <person name="Antoniw J."/>
            <person name="Baldwin T."/>
            <person name="Calvo S.E."/>
            <person name="Chang Y.-L."/>
            <person name="DeCaprio D."/>
            <person name="Gale L.R."/>
            <person name="Gnerre S."/>
            <person name="Goswami R.S."/>
            <person name="Hammond-Kosack K."/>
            <person name="Harris L.J."/>
            <person name="Hilburn K."/>
            <person name="Kennell J.C."/>
            <person name="Kroken S."/>
            <person name="Magnuson J.K."/>
            <person name="Mannhaupt G."/>
            <person name="Mauceli E.W."/>
            <person name="Mewes H.-W."/>
            <person name="Mitterbauer R."/>
            <person name="Muehlbauer G."/>
            <person name="Muensterkoetter M."/>
            <person name="Nelson D."/>
            <person name="O'Donnell K."/>
            <person name="Ouellet T."/>
            <person name="Qi W."/>
            <person name="Quesneville H."/>
            <person name="Roncero M.I.G."/>
            <person name="Seong K.-Y."/>
            <person name="Tetko I.V."/>
            <person name="Urban M."/>
            <person name="Waalwijk C."/>
            <person name="Ward T.J."/>
            <person name="Yao J."/>
            <person name="Birren B.W."/>
            <person name="Kistler H.C."/>
        </authorList>
    </citation>
    <scope>NUCLEOTIDE SEQUENCE [LARGE SCALE GENOMIC DNA]</scope>
    <source>
        <strain evidence="1">PH-1 / ATCC MYA-4620 / FGSC 9075 / NRRL 31084</strain>
    </source>
</reference>
<dbReference type="AlphaFoldDB" id="A0A098DST6"/>
<accession>A0A0E0SDB9</accession>
<dbReference type="EnsemblFungi" id="CEF84432">
    <property type="protein sequence ID" value="CEF84432"/>
    <property type="gene ID" value="FGRRES_16203_M"/>
</dbReference>
<protein>
    <submittedName>
        <fullName evidence="1">Uncharacterized protein</fullName>
    </submittedName>
</protein>
<organism evidence="1">
    <name type="scientific">Gibberella zeae (strain ATCC MYA-4620 / CBS 123657 / FGSC 9075 / NRRL 31084 / PH-1)</name>
    <name type="common">Wheat head blight fungus</name>
    <name type="synonym">Fusarium graminearum</name>
    <dbReference type="NCBI Taxonomy" id="229533"/>
    <lineage>
        <taxon>Eukaryota</taxon>
        <taxon>Fungi</taxon>
        <taxon>Dikarya</taxon>
        <taxon>Ascomycota</taxon>
        <taxon>Pezizomycotina</taxon>
        <taxon>Sordariomycetes</taxon>
        <taxon>Hypocreomycetidae</taxon>
        <taxon>Hypocreales</taxon>
        <taxon>Nectriaceae</taxon>
        <taxon>Fusarium</taxon>
    </lineage>
</organism>
<reference evidence="1" key="3">
    <citation type="submission" date="2017-01" db="UniProtKB">
        <authorList>
            <consortium name="EnsemblFungi"/>
        </authorList>
    </citation>
    <scope>IDENTIFICATION</scope>
    <source>
        <strain evidence="1">PH-1 / ATCC MYA-4620 / FGSC 9075 / NRRL 31084</strain>
    </source>
</reference>